<dbReference type="GO" id="GO:0003700">
    <property type="term" value="F:DNA-binding transcription factor activity"/>
    <property type="evidence" value="ECO:0007669"/>
    <property type="project" value="InterPro"/>
</dbReference>
<dbReference type="InterPro" id="IPR036390">
    <property type="entry name" value="WH_DNA-bd_sf"/>
</dbReference>
<dbReference type="SUPFAM" id="SSF64288">
    <property type="entry name" value="Chorismate lyase-like"/>
    <property type="match status" value="1"/>
</dbReference>
<evidence type="ECO:0000256" key="1">
    <source>
        <dbReference type="ARBA" id="ARBA00023015"/>
    </source>
</evidence>
<keyword evidence="1" id="KW-0805">Transcription regulation</keyword>
<sequence>MSNTHTIYQQLADFIQGKIETNEYNFGAKIPSEREFSEIFKISRMTVRKAIDLLIEKGLLVRIQGKGTFVSKPKIDSPIDTIQSMKSFIQESGLIPSNKVLIAQKEKAGIKYSKIFHINPDDDIFLLFRLRLGNGEPIALEYTYIPYQLIPNIESYDFEQCSLYELYEEQGISFASDCQHLEIVKVCSPQSTLLKLAEDSAVFMLLDTVTDTTGQVIEYTRSYVGENTFTFSSILT</sequence>
<dbReference type="PROSITE" id="PS50949">
    <property type="entry name" value="HTH_GNTR"/>
    <property type="match status" value="1"/>
</dbReference>
<evidence type="ECO:0000256" key="2">
    <source>
        <dbReference type="ARBA" id="ARBA00023125"/>
    </source>
</evidence>
<dbReference type="CDD" id="cd07377">
    <property type="entry name" value="WHTH_GntR"/>
    <property type="match status" value="1"/>
</dbReference>
<dbReference type="AlphaFoldDB" id="A0A395XTF7"/>
<dbReference type="InterPro" id="IPR050679">
    <property type="entry name" value="Bact_HTH_transcr_reg"/>
</dbReference>
<evidence type="ECO:0000259" key="4">
    <source>
        <dbReference type="PROSITE" id="PS50949"/>
    </source>
</evidence>
<dbReference type="SMART" id="SM00345">
    <property type="entry name" value="HTH_GNTR"/>
    <property type="match status" value="1"/>
</dbReference>
<dbReference type="InterPro" id="IPR000524">
    <property type="entry name" value="Tscrpt_reg_HTH_GntR"/>
</dbReference>
<dbReference type="PANTHER" id="PTHR44846">
    <property type="entry name" value="MANNOSYL-D-GLYCERATE TRANSPORT/METABOLISM SYSTEM REPRESSOR MNGR-RELATED"/>
    <property type="match status" value="1"/>
</dbReference>
<dbReference type="Pfam" id="PF00392">
    <property type="entry name" value="GntR"/>
    <property type="match status" value="1"/>
</dbReference>
<name>A0A395XTF7_9FIRM</name>
<reference evidence="5 6" key="1">
    <citation type="submission" date="2018-08" db="EMBL/GenBank/DDBJ databases">
        <title>A genome reference for cultivated species of the human gut microbiota.</title>
        <authorList>
            <person name="Zou Y."/>
            <person name="Xue W."/>
            <person name="Luo G."/>
        </authorList>
    </citation>
    <scope>NUCLEOTIDE SEQUENCE [LARGE SCALE GENOMIC DNA]</scope>
    <source>
        <strain evidence="5 6">AF12-11</strain>
    </source>
</reference>
<dbReference type="Gene3D" id="1.10.10.10">
    <property type="entry name" value="Winged helix-like DNA-binding domain superfamily/Winged helix DNA-binding domain"/>
    <property type="match status" value="1"/>
</dbReference>
<dbReference type="SUPFAM" id="SSF46785">
    <property type="entry name" value="Winged helix' DNA-binding domain"/>
    <property type="match status" value="1"/>
</dbReference>
<evidence type="ECO:0000256" key="3">
    <source>
        <dbReference type="ARBA" id="ARBA00023163"/>
    </source>
</evidence>
<proteinExistence type="predicted"/>
<dbReference type="InterPro" id="IPR036388">
    <property type="entry name" value="WH-like_DNA-bd_sf"/>
</dbReference>
<dbReference type="Proteomes" id="UP000266376">
    <property type="component" value="Unassembled WGS sequence"/>
</dbReference>
<dbReference type="Pfam" id="PF07702">
    <property type="entry name" value="UTRA"/>
    <property type="match status" value="1"/>
</dbReference>
<evidence type="ECO:0000313" key="6">
    <source>
        <dbReference type="Proteomes" id="UP000266376"/>
    </source>
</evidence>
<dbReference type="EMBL" id="QSAJ01000007">
    <property type="protein sequence ID" value="RGW54669.1"/>
    <property type="molecule type" value="Genomic_DNA"/>
</dbReference>
<dbReference type="SMART" id="SM00866">
    <property type="entry name" value="UTRA"/>
    <property type="match status" value="1"/>
</dbReference>
<accession>A0A395XTF7</accession>
<dbReference type="InterPro" id="IPR011663">
    <property type="entry name" value="UTRA"/>
</dbReference>
<keyword evidence="2" id="KW-0238">DNA-binding</keyword>
<comment type="caution">
    <text evidence="5">The sequence shown here is derived from an EMBL/GenBank/DDBJ whole genome shotgun (WGS) entry which is preliminary data.</text>
</comment>
<dbReference type="PANTHER" id="PTHR44846:SF1">
    <property type="entry name" value="MANNOSYL-D-GLYCERATE TRANSPORT_METABOLISM SYSTEM REPRESSOR MNGR-RELATED"/>
    <property type="match status" value="1"/>
</dbReference>
<gene>
    <name evidence="5" type="ORF">DWV67_04580</name>
</gene>
<dbReference type="InterPro" id="IPR028978">
    <property type="entry name" value="Chorismate_lyase_/UTRA_dom_sf"/>
</dbReference>
<dbReference type="GO" id="GO:0003677">
    <property type="term" value="F:DNA binding"/>
    <property type="evidence" value="ECO:0007669"/>
    <property type="project" value="UniProtKB-KW"/>
</dbReference>
<dbReference type="FunFam" id="1.10.10.10:FF:000079">
    <property type="entry name" value="GntR family transcriptional regulator"/>
    <property type="match status" value="1"/>
</dbReference>
<organism evidence="5 6">
    <name type="scientific">Dorea formicigenerans</name>
    <dbReference type="NCBI Taxonomy" id="39486"/>
    <lineage>
        <taxon>Bacteria</taxon>
        <taxon>Bacillati</taxon>
        <taxon>Bacillota</taxon>
        <taxon>Clostridia</taxon>
        <taxon>Lachnospirales</taxon>
        <taxon>Lachnospiraceae</taxon>
        <taxon>Dorea</taxon>
    </lineage>
</organism>
<dbReference type="GO" id="GO:0045892">
    <property type="term" value="P:negative regulation of DNA-templated transcription"/>
    <property type="evidence" value="ECO:0007669"/>
    <property type="project" value="TreeGrafter"/>
</dbReference>
<keyword evidence="3" id="KW-0804">Transcription</keyword>
<evidence type="ECO:0000313" key="5">
    <source>
        <dbReference type="EMBL" id="RGW54669.1"/>
    </source>
</evidence>
<dbReference type="PRINTS" id="PR00035">
    <property type="entry name" value="HTHGNTR"/>
</dbReference>
<dbReference type="Gene3D" id="3.40.1410.10">
    <property type="entry name" value="Chorismate lyase-like"/>
    <property type="match status" value="1"/>
</dbReference>
<protein>
    <submittedName>
        <fullName evidence="5">GntR family transcriptional regulator</fullName>
    </submittedName>
</protein>
<feature type="domain" description="HTH gntR-type" evidence="4">
    <location>
        <begin position="5"/>
        <end position="73"/>
    </location>
</feature>